<feature type="domain" description="HTH cro/C1-type" evidence="1">
    <location>
        <begin position="11"/>
        <end position="65"/>
    </location>
</feature>
<evidence type="ECO:0000259" key="1">
    <source>
        <dbReference type="PROSITE" id="PS50943"/>
    </source>
</evidence>
<comment type="caution">
    <text evidence="2">The sequence shown here is derived from an EMBL/GenBank/DDBJ whole genome shotgun (WGS) entry which is preliminary data.</text>
</comment>
<accession>A0A9W4KWX4</accession>
<dbReference type="InterPro" id="IPR001387">
    <property type="entry name" value="Cro/C1-type_HTH"/>
</dbReference>
<protein>
    <recommendedName>
        <fullName evidence="1">HTH cro/C1-type domain-containing protein</fullName>
    </recommendedName>
</protein>
<dbReference type="CDD" id="cd00093">
    <property type="entry name" value="HTH_XRE"/>
    <property type="match status" value="1"/>
</dbReference>
<dbReference type="Pfam" id="PF13443">
    <property type="entry name" value="HTH_26"/>
    <property type="match status" value="1"/>
</dbReference>
<dbReference type="GO" id="GO:0003677">
    <property type="term" value="F:DNA binding"/>
    <property type="evidence" value="ECO:0007669"/>
    <property type="project" value="InterPro"/>
</dbReference>
<dbReference type="AlphaFoldDB" id="A0A9W4KWX4"/>
<sequence>MVTYRVGKCLLRYHLTMNKMTQQDLAELTGMTKQTISRYANNSHIMSYPAAVNIAKILNCQMEDLYEIITE</sequence>
<dbReference type="PROSITE" id="PS50943">
    <property type="entry name" value="HTH_CROC1"/>
    <property type="match status" value="1"/>
</dbReference>
<evidence type="ECO:0000313" key="3">
    <source>
        <dbReference type="Proteomes" id="UP000789326"/>
    </source>
</evidence>
<dbReference type="Proteomes" id="UP000789326">
    <property type="component" value="Unassembled WGS sequence"/>
</dbReference>
<name>A0A9W4KWX4_9BACI</name>
<dbReference type="Gene3D" id="1.10.260.40">
    <property type="entry name" value="lambda repressor-like DNA-binding domains"/>
    <property type="match status" value="1"/>
</dbReference>
<organism evidence="2 3">
    <name type="scientific">Peribacillus simplex</name>
    <dbReference type="NCBI Taxonomy" id="1478"/>
    <lineage>
        <taxon>Bacteria</taxon>
        <taxon>Bacillati</taxon>
        <taxon>Bacillota</taxon>
        <taxon>Bacilli</taxon>
        <taxon>Bacillales</taxon>
        <taxon>Bacillaceae</taxon>
        <taxon>Peribacillus</taxon>
    </lineage>
</organism>
<gene>
    <name evidence="2" type="ORF">SRABI133_01583</name>
</gene>
<reference evidence="2" key="1">
    <citation type="submission" date="2021-11" db="EMBL/GenBank/DDBJ databases">
        <authorList>
            <person name="Bulgarelli D."/>
        </authorList>
    </citation>
    <scope>NUCLEOTIDE SEQUENCE</scope>
    <source>
        <strain evidence="2">Bi133</strain>
    </source>
</reference>
<dbReference type="SUPFAM" id="SSF47413">
    <property type="entry name" value="lambda repressor-like DNA-binding domains"/>
    <property type="match status" value="1"/>
</dbReference>
<dbReference type="SMART" id="SM00530">
    <property type="entry name" value="HTH_XRE"/>
    <property type="match status" value="1"/>
</dbReference>
<dbReference type="EMBL" id="CAKKMG010000014">
    <property type="protein sequence ID" value="CAH0187556.1"/>
    <property type="molecule type" value="Genomic_DNA"/>
</dbReference>
<evidence type="ECO:0000313" key="2">
    <source>
        <dbReference type="EMBL" id="CAH0187556.1"/>
    </source>
</evidence>
<dbReference type="InterPro" id="IPR010982">
    <property type="entry name" value="Lambda_DNA-bd_dom_sf"/>
</dbReference>
<proteinExistence type="predicted"/>